<dbReference type="RefSeq" id="WP_135762172.1">
    <property type="nucleotide sequence ID" value="NZ_RQHW01000082.1"/>
</dbReference>
<dbReference type="OrthoDB" id="335586at2"/>
<dbReference type="EMBL" id="RQHW01000082">
    <property type="protein sequence ID" value="TGN16927.1"/>
    <property type="molecule type" value="Genomic_DNA"/>
</dbReference>
<dbReference type="AlphaFoldDB" id="A0A4V3JXK4"/>
<reference evidence="1" key="1">
    <citation type="journal article" date="2019" name="PLoS Negl. Trop. Dis.">
        <title>Revisiting the worldwide diversity of Leptospira species in the environment.</title>
        <authorList>
            <person name="Vincent A.T."/>
            <person name="Schiettekatte O."/>
            <person name="Bourhy P."/>
            <person name="Veyrier F.J."/>
            <person name="Picardeau M."/>
        </authorList>
    </citation>
    <scope>NUCLEOTIDE SEQUENCE [LARGE SCALE GENOMIC DNA]</scope>
    <source>
        <strain evidence="1">201300427</strain>
    </source>
</reference>
<accession>A0A4V3JXK4</accession>
<evidence type="ECO:0000313" key="1">
    <source>
        <dbReference type="EMBL" id="TGN16927.1"/>
    </source>
</evidence>
<proteinExistence type="predicted"/>
<evidence type="ECO:0000313" key="2">
    <source>
        <dbReference type="Proteomes" id="UP000298058"/>
    </source>
</evidence>
<sequence>MNLFTCKPLSVCCGRNNRSGRILLICLSVLFFSCEGDPKENKGLLELLISNISSSSSSVPKLGSSEDDSLISNTIQIVPSGGPPLPGEPTNVPQMNPLKLITNHANPADDPYSIKGLLQIQAVSFQTPVYNATAITAFLGKEDMTLSSDGNVIHSMRYIVRSAQYPWGFTFLVDADRMYKIIVVAKNDFGISSEEIRIGHPRKCATAKNLPADFGDCATGHCIETKRSGSLVEVKAKMNILNLTEELQVDVAVWNPSEMIRLASSNDFQYQGSLPIPTGVYEAVTGFDPTNSDYLCACVISLAYTEPPFYMHYLKEYVKIH</sequence>
<protein>
    <submittedName>
        <fullName evidence="1">Uncharacterized protein</fullName>
    </submittedName>
</protein>
<comment type="caution">
    <text evidence="1">The sequence shown here is derived from an EMBL/GenBank/DDBJ whole genome shotgun (WGS) entry which is preliminary data.</text>
</comment>
<gene>
    <name evidence="1" type="ORF">EHS15_18960</name>
</gene>
<name>A0A4V3JXK4_9LEPT</name>
<organism evidence="1 2">
    <name type="scientific">Leptospira idonii</name>
    <dbReference type="NCBI Taxonomy" id="1193500"/>
    <lineage>
        <taxon>Bacteria</taxon>
        <taxon>Pseudomonadati</taxon>
        <taxon>Spirochaetota</taxon>
        <taxon>Spirochaetia</taxon>
        <taxon>Leptospirales</taxon>
        <taxon>Leptospiraceae</taxon>
        <taxon>Leptospira</taxon>
    </lineage>
</organism>
<dbReference type="Proteomes" id="UP000298058">
    <property type="component" value="Unassembled WGS sequence"/>
</dbReference>
<dbReference type="PROSITE" id="PS51257">
    <property type="entry name" value="PROKAR_LIPOPROTEIN"/>
    <property type="match status" value="1"/>
</dbReference>
<keyword evidence="2" id="KW-1185">Reference proteome</keyword>